<name>A0ABW8ATX7_9ACTN</name>
<gene>
    <name evidence="1" type="ORF">ACIB24_22345</name>
</gene>
<dbReference type="RefSeq" id="WP_398284423.1">
    <property type="nucleotide sequence ID" value="NZ_JBITLV010000010.1"/>
</dbReference>
<proteinExistence type="predicted"/>
<reference evidence="1 2" key="1">
    <citation type="submission" date="2024-10" db="EMBL/GenBank/DDBJ databases">
        <title>The Natural Products Discovery Center: Release of the First 8490 Sequenced Strains for Exploring Actinobacteria Biosynthetic Diversity.</title>
        <authorList>
            <person name="Kalkreuter E."/>
            <person name="Kautsar S.A."/>
            <person name="Yang D."/>
            <person name="Bader C.D."/>
            <person name="Teijaro C.N."/>
            <person name="Fluegel L."/>
            <person name="Davis C.M."/>
            <person name="Simpson J.R."/>
            <person name="Lauterbach L."/>
            <person name="Steele A.D."/>
            <person name="Gui C."/>
            <person name="Meng S."/>
            <person name="Li G."/>
            <person name="Viehrig K."/>
            <person name="Ye F."/>
            <person name="Su P."/>
            <person name="Kiefer A.F."/>
            <person name="Nichols A."/>
            <person name="Cepeda A.J."/>
            <person name="Yan W."/>
            <person name="Fan B."/>
            <person name="Jiang Y."/>
            <person name="Adhikari A."/>
            <person name="Zheng C.-J."/>
            <person name="Schuster L."/>
            <person name="Cowan T.M."/>
            <person name="Smanski M.J."/>
            <person name="Chevrette M.G."/>
            <person name="De Carvalho L.P.S."/>
            <person name="Shen B."/>
        </authorList>
    </citation>
    <scope>NUCLEOTIDE SEQUENCE [LARGE SCALE GENOMIC DNA]</scope>
    <source>
        <strain evidence="1 2">NPDC049639</strain>
    </source>
</reference>
<accession>A0ABW8ATX7</accession>
<organism evidence="1 2">
    <name type="scientific">Spongisporangium articulatum</name>
    <dbReference type="NCBI Taxonomy" id="3362603"/>
    <lineage>
        <taxon>Bacteria</taxon>
        <taxon>Bacillati</taxon>
        <taxon>Actinomycetota</taxon>
        <taxon>Actinomycetes</taxon>
        <taxon>Kineosporiales</taxon>
        <taxon>Kineosporiaceae</taxon>
        <taxon>Spongisporangium</taxon>
    </lineage>
</organism>
<dbReference type="EMBL" id="JBITLV010000010">
    <property type="protein sequence ID" value="MFI7589820.1"/>
    <property type="molecule type" value="Genomic_DNA"/>
</dbReference>
<evidence type="ECO:0000313" key="2">
    <source>
        <dbReference type="Proteomes" id="UP001612915"/>
    </source>
</evidence>
<protein>
    <submittedName>
        <fullName evidence="1">Uncharacterized protein</fullName>
    </submittedName>
</protein>
<sequence>MIDSRNQREDAGPSEPPARLVTEWAAYGIVVAAARFVPVPLVDDLVRDRATRLAVSRTLKAHGRGYGVSQIEPVYGGAEGTAHQVRRYVASIPRRVLLFPVRKYVALFGSVKGVPSDVLATVLLARTLHRHLARGGLPEAAPEKAREAEARRLRRAYDAALEELDLKVLTGALGESLSRGRDLTGAAVKAARRLVRREDDDPVDDDRTVGAAAEGVAGVLSRHELAPAVAEFDARVDARYAELPER</sequence>
<comment type="caution">
    <text evidence="1">The sequence shown here is derived from an EMBL/GenBank/DDBJ whole genome shotgun (WGS) entry which is preliminary data.</text>
</comment>
<dbReference type="Proteomes" id="UP001612915">
    <property type="component" value="Unassembled WGS sequence"/>
</dbReference>
<keyword evidence="2" id="KW-1185">Reference proteome</keyword>
<evidence type="ECO:0000313" key="1">
    <source>
        <dbReference type="EMBL" id="MFI7589820.1"/>
    </source>
</evidence>